<sequence length="290" mass="32489">MASTDLDSDEFEVELEEMGEEGNSFRTQNDPSSPLQRSNIVERKGAIRVSCTARDVVHGYLNNGTGYATLIVHDFQFNRQPTARRIVRVDIEFTYYSANGVPPEVISVAPYGQLELVQTSQTESKARSTTISTGANGLGAQAGVDHKWETFISRETTDATTIHGGMCLTNRNYGKYNTAYWTLLENESAATGVPAHLRVAILLKRHDETEFQCQFKIIVRAKLISELKNLFGSRPKDDPILYDPTLPATNVLRQYDLQNLGAVRLHELTVVEFTNDQEEAARMLQRQNAM</sequence>
<dbReference type="Proteomes" id="UP001444661">
    <property type="component" value="Unassembled WGS sequence"/>
</dbReference>
<evidence type="ECO:0000313" key="2">
    <source>
        <dbReference type="EMBL" id="KAK8044021.1"/>
    </source>
</evidence>
<evidence type="ECO:0000313" key="3">
    <source>
        <dbReference type="Proteomes" id="UP001444661"/>
    </source>
</evidence>
<organism evidence="2 3">
    <name type="scientific">Apiospora rasikravindrae</name>
    <dbReference type="NCBI Taxonomy" id="990691"/>
    <lineage>
        <taxon>Eukaryota</taxon>
        <taxon>Fungi</taxon>
        <taxon>Dikarya</taxon>
        <taxon>Ascomycota</taxon>
        <taxon>Pezizomycotina</taxon>
        <taxon>Sordariomycetes</taxon>
        <taxon>Xylariomycetidae</taxon>
        <taxon>Amphisphaeriales</taxon>
        <taxon>Apiosporaceae</taxon>
        <taxon>Apiospora</taxon>
    </lineage>
</organism>
<comment type="caution">
    <text evidence="2">The sequence shown here is derived from an EMBL/GenBank/DDBJ whole genome shotgun (WGS) entry which is preliminary data.</text>
</comment>
<feature type="compositionally biased region" description="Acidic residues" evidence="1">
    <location>
        <begin position="1"/>
        <end position="20"/>
    </location>
</feature>
<name>A0ABR1TBP6_9PEZI</name>
<feature type="compositionally biased region" description="Polar residues" evidence="1">
    <location>
        <begin position="24"/>
        <end position="39"/>
    </location>
</feature>
<reference evidence="2 3" key="1">
    <citation type="submission" date="2023-01" db="EMBL/GenBank/DDBJ databases">
        <title>Analysis of 21 Apiospora genomes using comparative genomics revels a genus with tremendous synthesis potential of carbohydrate active enzymes and secondary metabolites.</title>
        <authorList>
            <person name="Sorensen T."/>
        </authorList>
    </citation>
    <scope>NUCLEOTIDE SEQUENCE [LARGE SCALE GENOMIC DNA]</scope>
    <source>
        <strain evidence="2 3">CBS 33761</strain>
    </source>
</reference>
<dbReference type="EMBL" id="JAQQWK010000003">
    <property type="protein sequence ID" value="KAK8044021.1"/>
    <property type="molecule type" value="Genomic_DNA"/>
</dbReference>
<accession>A0ABR1TBP6</accession>
<feature type="region of interest" description="Disordered" evidence="1">
    <location>
        <begin position="1"/>
        <end position="39"/>
    </location>
</feature>
<gene>
    <name evidence="2" type="ORF">PG993_004045</name>
</gene>
<proteinExistence type="predicted"/>
<keyword evidence="3" id="KW-1185">Reference proteome</keyword>
<protein>
    <submittedName>
        <fullName evidence="2">Uncharacterized protein</fullName>
    </submittedName>
</protein>
<evidence type="ECO:0000256" key="1">
    <source>
        <dbReference type="SAM" id="MobiDB-lite"/>
    </source>
</evidence>